<feature type="transmembrane region" description="Helical" evidence="1">
    <location>
        <begin position="146"/>
        <end position="165"/>
    </location>
</feature>
<protein>
    <submittedName>
        <fullName evidence="2">Uncharacterized protein</fullName>
    </submittedName>
</protein>
<dbReference type="AlphaFoldDB" id="A0A4Y9T6W9"/>
<feature type="transmembrane region" description="Helical" evidence="1">
    <location>
        <begin position="56"/>
        <end position="80"/>
    </location>
</feature>
<feature type="transmembrane region" description="Helical" evidence="1">
    <location>
        <begin position="200"/>
        <end position="222"/>
    </location>
</feature>
<feature type="transmembrane region" description="Helical" evidence="1">
    <location>
        <begin position="6"/>
        <end position="23"/>
    </location>
</feature>
<keyword evidence="1" id="KW-0812">Transmembrane</keyword>
<evidence type="ECO:0000313" key="3">
    <source>
        <dbReference type="Proteomes" id="UP000297258"/>
    </source>
</evidence>
<feature type="transmembrane region" description="Helical" evidence="1">
    <location>
        <begin position="171"/>
        <end position="188"/>
    </location>
</feature>
<reference evidence="2 3" key="1">
    <citation type="submission" date="2019-03" db="EMBL/GenBank/DDBJ databases">
        <title>Draft genome of Massilia hortus sp. nov., a novel bacterial species of the Oxalobacteraceae family.</title>
        <authorList>
            <person name="Peta V."/>
            <person name="Raths R."/>
            <person name="Bucking H."/>
        </authorList>
    </citation>
    <scope>NUCLEOTIDE SEQUENCE [LARGE SCALE GENOMIC DNA]</scope>
    <source>
        <strain evidence="2 3">ONC3</strain>
    </source>
</reference>
<dbReference type="RefSeq" id="WP_135189386.1">
    <property type="nucleotide sequence ID" value="NZ_SPUM01000047.1"/>
</dbReference>
<keyword evidence="1" id="KW-0472">Membrane</keyword>
<feature type="transmembrane region" description="Helical" evidence="1">
    <location>
        <begin position="111"/>
        <end position="130"/>
    </location>
</feature>
<keyword evidence="3" id="KW-1185">Reference proteome</keyword>
<accession>A0A4Y9T6W9</accession>
<comment type="caution">
    <text evidence="2">The sequence shown here is derived from an EMBL/GenBank/DDBJ whole genome shotgun (WGS) entry which is preliminary data.</text>
</comment>
<sequence length="260" mass="26888">MSATLVLKLFLVPFLIYAITRAGRRWGPGVAGWLSAFPVVAGPILIAVALEHGGAFAATAAEGTLAAVVATLVFCIAYAWSSGAFGVAGSLACALTAYAIAVVVLQATEPSLAMSVVVVGCALSVAPRMFPRLPTADLGGRASNDVIWRMLGAAALVIMVTYSAARLGPRLSGIFAMFPVMGTVLTGFTHAQQGRAQAIATLRGMVLGYWAFAVFCLVVSLLLRHTSVGIAFSAAFLCALAVQLGIKQLQVFRRAARAGT</sequence>
<feature type="transmembrane region" description="Helical" evidence="1">
    <location>
        <begin position="87"/>
        <end position="105"/>
    </location>
</feature>
<evidence type="ECO:0000313" key="2">
    <source>
        <dbReference type="EMBL" id="TFW33005.1"/>
    </source>
</evidence>
<organism evidence="2 3">
    <name type="scientific">Massilia horti</name>
    <dbReference type="NCBI Taxonomy" id="2562153"/>
    <lineage>
        <taxon>Bacteria</taxon>
        <taxon>Pseudomonadati</taxon>
        <taxon>Pseudomonadota</taxon>
        <taxon>Betaproteobacteria</taxon>
        <taxon>Burkholderiales</taxon>
        <taxon>Oxalobacteraceae</taxon>
        <taxon>Telluria group</taxon>
        <taxon>Massilia</taxon>
    </lineage>
</organism>
<dbReference type="OrthoDB" id="161727at2"/>
<gene>
    <name evidence="2" type="ORF">E4O92_08775</name>
</gene>
<proteinExistence type="predicted"/>
<dbReference type="EMBL" id="SPUM01000047">
    <property type="protein sequence ID" value="TFW33005.1"/>
    <property type="molecule type" value="Genomic_DNA"/>
</dbReference>
<dbReference type="Proteomes" id="UP000297258">
    <property type="component" value="Unassembled WGS sequence"/>
</dbReference>
<feature type="transmembrane region" description="Helical" evidence="1">
    <location>
        <begin position="30"/>
        <end position="50"/>
    </location>
</feature>
<name>A0A4Y9T6W9_9BURK</name>
<keyword evidence="1" id="KW-1133">Transmembrane helix</keyword>
<evidence type="ECO:0000256" key="1">
    <source>
        <dbReference type="SAM" id="Phobius"/>
    </source>
</evidence>
<feature type="transmembrane region" description="Helical" evidence="1">
    <location>
        <begin position="228"/>
        <end position="246"/>
    </location>
</feature>